<evidence type="ECO:0000313" key="3">
    <source>
        <dbReference type="Proteomes" id="UP000355283"/>
    </source>
</evidence>
<name>A0A4D9D3W3_9STRA</name>
<keyword evidence="3" id="KW-1185">Reference proteome</keyword>
<accession>A0A4D9D3W3</accession>
<protein>
    <submittedName>
        <fullName evidence="2">Uncharacterized protein</fullName>
    </submittedName>
</protein>
<evidence type="ECO:0000256" key="1">
    <source>
        <dbReference type="SAM" id="Phobius"/>
    </source>
</evidence>
<keyword evidence="1" id="KW-1133">Transmembrane helix</keyword>
<evidence type="ECO:0000313" key="2">
    <source>
        <dbReference type="EMBL" id="TFJ84713.1"/>
    </source>
</evidence>
<keyword evidence="1" id="KW-0472">Membrane</keyword>
<feature type="transmembrane region" description="Helical" evidence="1">
    <location>
        <begin position="21"/>
        <end position="42"/>
    </location>
</feature>
<dbReference type="EMBL" id="SDOX01000018">
    <property type="protein sequence ID" value="TFJ84713.1"/>
    <property type="molecule type" value="Genomic_DNA"/>
</dbReference>
<dbReference type="AlphaFoldDB" id="A0A4D9D3W3"/>
<keyword evidence="1" id="KW-0812">Transmembrane</keyword>
<reference evidence="2 3" key="1">
    <citation type="submission" date="2019-01" db="EMBL/GenBank/DDBJ databases">
        <title>Nuclear Genome Assembly of the Microalgal Biofuel strain Nannochloropsis salina CCMP1776.</title>
        <authorList>
            <person name="Hovde B."/>
        </authorList>
    </citation>
    <scope>NUCLEOTIDE SEQUENCE [LARGE SCALE GENOMIC DNA]</scope>
    <source>
        <strain evidence="2 3">CCMP1776</strain>
    </source>
</reference>
<organism evidence="2 3">
    <name type="scientific">Nannochloropsis salina CCMP1776</name>
    <dbReference type="NCBI Taxonomy" id="1027361"/>
    <lineage>
        <taxon>Eukaryota</taxon>
        <taxon>Sar</taxon>
        <taxon>Stramenopiles</taxon>
        <taxon>Ochrophyta</taxon>
        <taxon>Eustigmatophyceae</taxon>
        <taxon>Eustigmatales</taxon>
        <taxon>Monodopsidaceae</taxon>
        <taxon>Microchloropsis</taxon>
        <taxon>Microchloropsis salina</taxon>
    </lineage>
</organism>
<proteinExistence type="predicted"/>
<gene>
    <name evidence="2" type="ORF">NSK_004177</name>
</gene>
<comment type="caution">
    <text evidence="2">The sequence shown here is derived from an EMBL/GenBank/DDBJ whole genome shotgun (WGS) entry which is preliminary data.</text>
</comment>
<sequence>MSRTQRAFYSLGRFSAARIGLVFALCTFVSLILGLGMLTVVVETSPQEHCIDFVLKHSEEVMGDDNGKTSTPFLKEVEKVPNLLATVLRAVTAFYSKKRKRELKAV</sequence>
<dbReference type="Proteomes" id="UP000355283">
    <property type="component" value="Unassembled WGS sequence"/>
</dbReference>